<name>A0A382TEA2_9ZZZZ</name>
<sequence length="125" mass="13432">YRPDQSSDAAALRRFLCRPGRLSRDSRQAAAGTDHTRSVPAGRRALAAADGWDGPSGGLRARLPPAADQRPLPQPRHQLHRPPARAARGTNSGPHLPPPGHSLECPRQPRCRRSPGQVAGRALQV</sequence>
<gene>
    <name evidence="2" type="ORF">METZ01_LOCUS373304</name>
</gene>
<proteinExistence type="predicted"/>
<evidence type="ECO:0000256" key="1">
    <source>
        <dbReference type="SAM" id="MobiDB-lite"/>
    </source>
</evidence>
<accession>A0A382TEA2</accession>
<evidence type="ECO:0000313" key="2">
    <source>
        <dbReference type="EMBL" id="SVD20450.1"/>
    </source>
</evidence>
<dbReference type="AlphaFoldDB" id="A0A382TEA2"/>
<dbReference type="EMBL" id="UINC01135972">
    <property type="protein sequence ID" value="SVD20450.1"/>
    <property type="molecule type" value="Genomic_DNA"/>
</dbReference>
<feature type="non-terminal residue" evidence="2">
    <location>
        <position position="1"/>
    </location>
</feature>
<organism evidence="2">
    <name type="scientific">marine metagenome</name>
    <dbReference type="NCBI Taxonomy" id="408172"/>
    <lineage>
        <taxon>unclassified sequences</taxon>
        <taxon>metagenomes</taxon>
        <taxon>ecological metagenomes</taxon>
    </lineage>
</organism>
<feature type="non-terminal residue" evidence="2">
    <location>
        <position position="125"/>
    </location>
</feature>
<feature type="region of interest" description="Disordered" evidence="1">
    <location>
        <begin position="21"/>
        <end position="125"/>
    </location>
</feature>
<protein>
    <submittedName>
        <fullName evidence="2">Uncharacterized protein</fullName>
    </submittedName>
</protein>
<reference evidence="2" key="1">
    <citation type="submission" date="2018-05" db="EMBL/GenBank/DDBJ databases">
        <authorList>
            <person name="Lanie J.A."/>
            <person name="Ng W.-L."/>
            <person name="Kazmierczak K.M."/>
            <person name="Andrzejewski T.M."/>
            <person name="Davidsen T.M."/>
            <person name="Wayne K.J."/>
            <person name="Tettelin H."/>
            <person name="Glass J.I."/>
            <person name="Rusch D."/>
            <person name="Podicherti R."/>
            <person name="Tsui H.-C.T."/>
            <person name="Winkler M.E."/>
        </authorList>
    </citation>
    <scope>NUCLEOTIDE SEQUENCE</scope>
</reference>